<keyword evidence="5 14" id="KW-0408">Iron</keyword>
<dbReference type="NCBIfam" id="NF002537">
    <property type="entry name" value="PRK02090.1"/>
    <property type="match status" value="1"/>
</dbReference>
<protein>
    <recommendedName>
        <fullName evidence="10 14">Adenosine 5'-phosphosulfate reductase</fullName>
        <shortName evidence="14">APS reductase</shortName>
        <ecNumber evidence="9 14">1.8.4.10</ecNumber>
    </recommendedName>
    <alternativeName>
        <fullName evidence="12 14">5'-adenylylsulfate reductase</fullName>
    </alternativeName>
    <alternativeName>
        <fullName evidence="11 14">Thioredoxin-dependent 5'-adenylylsulfate reductase</fullName>
    </alternativeName>
</protein>
<comment type="caution">
    <text evidence="16">The sequence shown here is derived from an EMBL/GenBank/DDBJ whole genome shotgun (WGS) entry which is preliminary data.</text>
</comment>
<dbReference type="GO" id="GO:0004604">
    <property type="term" value="F:phosphoadenylyl-sulfate reductase (thioredoxin) activity"/>
    <property type="evidence" value="ECO:0007669"/>
    <property type="project" value="UniProtKB-UniRule"/>
</dbReference>
<evidence type="ECO:0000256" key="9">
    <source>
        <dbReference type="ARBA" id="ARBA00024386"/>
    </source>
</evidence>
<dbReference type="GO" id="GO:0043866">
    <property type="term" value="F:adenylyl-sulfate reductase (thioredoxin) activity"/>
    <property type="evidence" value="ECO:0007669"/>
    <property type="project" value="UniProtKB-EC"/>
</dbReference>
<comment type="function">
    <text evidence="7 14">Catalyzes the formation of sulfite from adenosine 5'-phosphosulfate (APS) using thioredoxin as an electron donor.</text>
</comment>
<evidence type="ECO:0000256" key="13">
    <source>
        <dbReference type="ARBA" id="ARBA00048441"/>
    </source>
</evidence>
<dbReference type="CDD" id="cd23945">
    <property type="entry name" value="PAPS_reductase"/>
    <property type="match status" value="1"/>
</dbReference>
<dbReference type="HAMAP" id="MF_00063">
    <property type="entry name" value="CysH"/>
    <property type="match status" value="1"/>
</dbReference>
<evidence type="ECO:0000256" key="14">
    <source>
        <dbReference type="HAMAP-Rule" id="MF_00063"/>
    </source>
</evidence>
<dbReference type="PIRSF" id="PIRSF000857">
    <property type="entry name" value="PAPS_reductase"/>
    <property type="match status" value="1"/>
</dbReference>
<evidence type="ECO:0000256" key="8">
    <source>
        <dbReference type="ARBA" id="ARBA00024327"/>
    </source>
</evidence>
<comment type="catalytic activity">
    <reaction evidence="13 14">
        <text>[thioredoxin]-disulfide + sulfite + AMP + 2 H(+) = adenosine 5'-phosphosulfate + [thioredoxin]-dithiol</text>
        <dbReference type="Rhea" id="RHEA:21976"/>
        <dbReference type="Rhea" id="RHEA-COMP:10698"/>
        <dbReference type="Rhea" id="RHEA-COMP:10700"/>
        <dbReference type="ChEBI" id="CHEBI:15378"/>
        <dbReference type="ChEBI" id="CHEBI:17359"/>
        <dbReference type="ChEBI" id="CHEBI:29950"/>
        <dbReference type="ChEBI" id="CHEBI:50058"/>
        <dbReference type="ChEBI" id="CHEBI:58243"/>
        <dbReference type="ChEBI" id="CHEBI:456215"/>
        <dbReference type="EC" id="1.8.4.10"/>
    </reaction>
</comment>
<comment type="subcellular location">
    <subcellularLocation>
        <location evidence="14">Cytoplasm</location>
    </subcellularLocation>
</comment>
<evidence type="ECO:0000256" key="1">
    <source>
        <dbReference type="ARBA" id="ARBA00009732"/>
    </source>
</evidence>
<evidence type="ECO:0000256" key="7">
    <source>
        <dbReference type="ARBA" id="ARBA00024298"/>
    </source>
</evidence>
<dbReference type="Proteomes" id="UP000672934">
    <property type="component" value="Unassembled WGS sequence"/>
</dbReference>
<reference evidence="16" key="1">
    <citation type="submission" date="2021-03" db="EMBL/GenBank/DDBJ databases">
        <authorList>
            <person name="Peeters C."/>
        </authorList>
    </citation>
    <scope>NUCLEOTIDE SEQUENCE</scope>
    <source>
        <strain evidence="16">LMG 31506</strain>
    </source>
</reference>
<dbReference type="SUPFAM" id="SSF52402">
    <property type="entry name" value="Adenine nucleotide alpha hydrolases-like"/>
    <property type="match status" value="1"/>
</dbReference>
<feature type="binding site" evidence="14">
    <location>
        <position position="147"/>
    </location>
    <ligand>
        <name>[4Fe-4S] cluster</name>
        <dbReference type="ChEBI" id="CHEBI:49883"/>
    </ligand>
</feature>
<dbReference type="NCBIfam" id="TIGR02055">
    <property type="entry name" value="APS_reductase"/>
    <property type="match status" value="1"/>
</dbReference>
<dbReference type="PANTHER" id="PTHR46482">
    <property type="entry name" value="5'-ADENYLYLSULFATE REDUCTASE 3, CHLOROPLASTIC"/>
    <property type="match status" value="1"/>
</dbReference>
<comment type="similarity">
    <text evidence="1 14">Belongs to the PAPS reductase family. CysH subfamily.</text>
</comment>
<accession>A0A916IPZ1</accession>
<keyword evidence="3 14" id="KW-0479">Metal-binding</keyword>
<evidence type="ECO:0000256" key="3">
    <source>
        <dbReference type="ARBA" id="ARBA00022723"/>
    </source>
</evidence>
<feature type="active site" description="Nucleophile; cysteine thiosulfonate intermediate" evidence="14">
    <location>
        <position position="258"/>
    </location>
</feature>
<sequence length="267" mass="29723">MSAALSDIAVVDAGAPASALRPALWTMPEYTGSLAALEEKERALATRLTGIAGRFFRARFATSLAAEDMVLTDAILRGTQAVRAGIRVFTLNTGRLHAETLAVLDEVKAHYGYTVEQFTPDPEAVENYLKKHGLNAFYDSVDLRKDCCGIRKVEPLNRALSHADAWMTGQRREQAVTRAELPFEEMDDARGIPKFNPLADWTESEVWAYLKRHNVPVNALHAKGYPSIGCEPCTRAVRAGEDVRAGRWWWESKDSKECGLHEQNIKH</sequence>
<dbReference type="Gene3D" id="3.40.50.620">
    <property type="entry name" value="HUPs"/>
    <property type="match status" value="1"/>
</dbReference>
<evidence type="ECO:0000259" key="15">
    <source>
        <dbReference type="Pfam" id="PF01507"/>
    </source>
</evidence>
<dbReference type="Pfam" id="PF01507">
    <property type="entry name" value="PAPS_reduct"/>
    <property type="match status" value="1"/>
</dbReference>
<dbReference type="RefSeq" id="WP_211945618.1">
    <property type="nucleotide sequence ID" value="NZ_CAJPUY010000002.1"/>
</dbReference>
<keyword evidence="17" id="KW-1185">Reference proteome</keyword>
<evidence type="ECO:0000256" key="6">
    <source>
        <dbReference type="ARBA" id="ARBA00023014"/>
    </source>
</evidence>
<dbReference type="GO" id="GO:0070814">
    <property type="term" value="P:hydrogen sulfide biosynthetic process"/>
    <property type="evidence" value="ECO:0007669"/>
    <property type="project" value="UniProtKB-UniRule"/>
</dbReference>
<evidence type="ECO:0000256" key="2">
    <source>
        <dbReference type="ARBA" id="ARBA00022490"/>
    </source>
</evidence>
<feature type="domain" description="Phosphoadenosine phosphosulphate reductase" evidence="15">
    <location>
        <begin position="60"/>
        <end position="236"/>
    </location>
</feature>
<feature type="binding site" evidence="14">
    <location>
        <position position="148"/>
    </location>
    <ligand>
        <name>[4Fe-4S] cluster</name>
        <dbReference type="ChEBI" id="CHEBI:49883"/>
    </ligand>
</feature>
<organism evidence="16 17">
    <name type="scientific">Cupriavidus yeoncheonensis</name>
    <dbReference type="NCBI Taxonomy" id="1462994"/>
    <lineage>
        <taxon>Bacteria</taxon>
        <taxon>Pseudomonadati</taxon>
        <taxon>Pseudomonadota</taxon>
        <taxon>Betaproteobacteria</taxon>
        <taxon>Burkholderiales</taxon>
        <taxon>Burkholderiaceae</taxon>
        <taxon>Cupriavidus</taxon>
    </lineage>
</organism>
<keyword evidence="4 14" id="KW-0560">Oxidoreductase</keyword>
<name>A0A916IPZ1_9BURK</name>
<dbReference type="EC" id="1.8.4.10" evidence="9 14"/>
<evidence type="ECO:0000256" key="4">
    <source>
        <dbReference type="ARBA" id="ARBA00023002"/>
    </source>
</evidence>
<evidence type="ECO:0000256" key="12">
    <source>
        <dbReference type="ARBA" id="ARBA00032041"/>
    </source>
</evidence>
<proteinExistence type="inferred from homology"/>
<comment type="cofactor">
    <cofactor evidence="14">
        <name>[4Fe-4S] cluster</name>
        <dbReference type="ChEBI" id="CHEBI:49883"/>
    </cofactor>
    <text evidence="14">Binds 1 [4Fe-4S] cluster per subunit.</text>
</comment>
<dbReference type="InterPro" id="IPR004511">
    <property type="entry name" value="PAPS/APS_Rdtase"/>
</dbReference>
<keyword evidence="6 14" id="KW-0411">Iron-sulfur</keyword>
<dbReference type="InterPro" id="IPR011798">
    <property type="entry name" value="APS_reductase"/>
</dbReference>
<evidence type="ECO:0000256" key="11">
    <source>
        <dbReference type="ARBA" id="ARBA00030894"/>
    </source>
</evidence>
<dbReference type="InterPro" id="IPR014729">
    <property type="entry name" value="Rossmann-like_a/b/a_fold"/>
</dbReference>
<feature type="binding site" evidence="14">
    <location>
        <position position="230"/>
    </location>
    <ligand>
        <name>[4Fe-4S] cluster</name>
        <dbReference type="ChEBI" id="CHEBI:49883"/>
    </ligand>
</feature>
<evidence type="ECO:0000313" key="16">
    <source>
        <dbReference type="EMBL" id="CAG2129147.1"/>
    </source>
</evidence>
<evidence type="ECO:0000313" key="17">
    <source>
        <dbReference type="Proteomes" id="UP000672934"/>
    </source>
</evidence>
<dbReference type="EMBL" id="CAJPUY010000002">
    <property type="protein sequence ID" value="CAG2129147.1"/>
    <property type="molecule type" value="Genomic_DNA"/>
</dbReference>
<gene>
    <name evidence="14 16" type="primary">cysH</name>
    <name evidence="16" type="ORF">LMG31506_00595</name>
</gene>
<dbReference type="GO" id="GO:0046872">
    <property type="term" value="F:metal ion binding"/>
    <property type="evidence" value="ECO:0007669"/>
    <property type="project" value="UniProtKB-KW"/>
</dbReference>
<dbReference type="GO" id="GO:0019379">
    <property type="term" value="P:sulfate assimilation, phosphoadenylyl sulfate reduction by phosphoadenylyl-sulfate reductase (thioredoxin)"/>
    <property type="evidence" value="ECO:0007669"/>
    <property type="project" value="UniProtKB-UniRule"/>
</dbReference>
<dbReference type="GO" id="GO:0051539">
    <property type="term" value="F:4 iron, 4 sulfur cluster binding"/>
    <property type="evidence" value="ECO:0007669"/>
    <property type="project" value="UniProtKB-UniRule"/>
</dbReference>
<dbReference type="PANTHER" id="PTHR46482:SF9">
    <property type="entry name" value="5'-ADENYLYLSULFATE REDUCTASE 1, CHLOROPLASTIC"/>
    <property type="match status" value="1"/>
</dbReference>
<dbReference type="InterPro" id="IPR002500">
    <property type="entry name" value="PAPS_reduct_dom"/>
</dbReference>
<evidence type="ECO:0000256" key="5">
    <source>
        <dbReference type="ARBA" id="ARBA00023004"/>
    </source>
</evidence>
<feature type="binding site" evidence="14">
    <location>
        <position position="233"/>
    </location>
    <ligand>
        <name>[4Fe-4S] cluster</name>
        <dbReference type="ChEBI" id="CHEBI:49883"/>
    </ligand>
</feature>
<dbReference type="AlphaFoldDB" id="A0A916IPZ1"/>
<comment type="pathway">
    <text evidence="8 14">Sulfur metabolism; hydrogen sulfide biosynthesis; sulfite from sulfate.</text>
</comment>
<dbReference type="GO" id="GO:0005737">
    <property type="term" value="C:cytoplasm"/>
    <property type="evidence" value="ECO:0007669"/>
    <property type="project" value="UniProtKB-SubCell"/>
</dbReference>
<keyword evidence="2 14" id="KW-0963">Cytoplasm</keyword>
<evidence type="ECO:0000256" key="10">
    <source>
        <dbReference type="ARBA" id="ARBA00029514"/>
    </source>
</evidence>
<dbReference type="GO" id="GO:0019344">
    <property type="term" value="P:cysteine biosynthetic process"/>
    <property type="evidence" value="ECO:0007669"/>
    <property type="project" value="InterPro"/>
</dbReference>